<keyword evidence="2" id="KW-1185">Reference proteome</keyword>
<accession>A0ACC0J536</accession>
<protein>
    <submittedName>
        <fullName evidence="1">Uncharacterized protein</fullName>
    </submittedName>
</protein>
<gene>
    <name evidence="1" type="ORF">MSG28_008413</name>
</gene>
<reference evidence="1 2" key="1">
    <citation type="journal article" date="2022" name="Genome Biol. Evol.">
        <title>The Spruce Budworm Genome: Reconstructing the Evolutionary History of Antifreeze Proteins.</title>
        <authorList>
            <person name="Beliveau C."/>
            <person name="Gagne P."/>
            <person name="Picq S."/>
            <person name="Vernygora O."/>
            <person name="Keeling C.I."/>
            <person name="Pinkney K."/>
            <person name="Doucet D."/>
            <person name="Wen F."/>
            <person name="Johnston J.S."/>
            <person name="Maaroufi H."/>
            <person name="Boyle B."/>
            <person name="Laroche J."/>
            <person name="Dewar K."/>
            <person name="Juretic N."/>
            <person name="Blackburn G."/>
            <person name="Nisole A."/>
            <person name="Brunet B."/>
            <person name="Brandao M."/>
            <person name="Lumley L."/>
            <person name="Duan J."/>
            <person name="Quan G."/>
            <person name="Lucarotti C.J."/>
            <person name="Roe A.D."/>
            <person name="Sperling F.A.H."/>
            <person name="Levesque R.C."/>
            <person name="Cusson M."/>
        </authorList>
    </citation>
    <scope>NUCLEOTIDE SEQUENCE [LARGE SCALE GENOMIC DNA]</scope>
    <source>
        <strain evidence="1">Glfc:IPQL:Cfum</strain>
    </source>
</reference>
<evidence type="ECO:0000313" key="2">
    <source>
        <dbReference type="Proteomes" id="UP001064048"/>
    </source>
</evidence>
<name>A0ACC0J536_CHOFU</name>
<dbReference type="EMBL" id="CM046114">
    <property type="protein sequence ID" value="KAI8419731.1"/>
    <property type="molecule type" value="Genomic_DNA"/>
</dbReference>
<sequence>MKLCLVVCLVLAHLAAGSILRKYRPQPLSVEPFDFIEPTNYNQVLQKRFQFYNQVPSANDYLGLDPETAEASSHEVTEQKKIRVDIQKSRSSPVYGRSADWNIPAYVSNSDVRQYEDQDKQYNYQNMQYNEQNKQYNDQNKQYNDQYNDQNKQYNDQNMQFNDQNKLYQARQKVFKSQKKQYRNAKQYRSLTEDQNQAEQMKHSIPVYSDAVEWGGILMSQGPNAPINDQTDIEKIFKDSFETVKEFTEEEKEAYHKAYMTAAENEDILLNTTQLLQKNHYAVEEHTVKTDDGYVLTLFRIPPKSAESGDMQTKRPVVFLMHGLLGSSDDWLLMGPGKSLAYILADLDYDVWMGNARGNKYSRRHVSKNPGQPDFWQFSNDEIALHDLPTMIDYALSTSKQEKMYYVGYSEGTTTFFALASTKPEYNGKIIMMYALSPLVFMSNTRSPVIKMIAPNSPFYERLHAALGHGEFKPEAELTRTIGGDMLAKKSGCNHVASNVEFAIAGMVDKSTAQMVPLIEKHLPAGASTRQIKQYGQAVASREFRRYDYGPVINEKVYGSEVPPKYELSEVQVPVTLYYSANDWLAHPTDVEQLVTKLPQVKEAYKLPQTNWSHLDFVFSKAAPLTVYQRLITSIQENQSEKQVL</sequence>
<evidence type="ECO:0000313" key="1">
    <source>
        <dbReference type="EMBL" id="KAI8419731.1"/>
    </source>
</evidence>
<proteinExistence type="predicted"/>
<dbReference type="Proteomes" id="UP001064048">
    <property type="component" value="Chromosome 14"/>
</dbReference>
<comment type="caution">
    <text evidence="1">The sequence shown here is derived from an EMBL/GenBank/DDBJ whole genome shotgun (WGS) entry which is preliminary data.</text>
</comment>
<organism evidence="1 2">
    <name type="scientific">Choristoneura fumiferana</name>
    <name type="common">Spruce budworm moth</name>
    <name type="synonym">Archips fumiferana</name>
    <dbReference type="NCBI Taxonomy" id="7141"/>
    <lineage>
        <taxon>Eukaryota</taxon>
        <taxon>Metazoa</taxon>
        <taxon>Ecdysozoa</taxon>
        <taxon>Arthropoda</taxon>
        <taxon>Hexapoda</taxon>
        <taxon>Insecta</taxon>
        <taxon>Pterygota</taxon>
        <taxon>Neoptera</taxon>
        <taxon>Endopterygota</taxon>
        <taxon>Lepidoptera</taxon>
        <taxon>Glossata</taxon>
        <taxon>Ditrysia</taxon>
        <taxon>Tortricoidea</taxon>
        <taxon>Tortricidae</taxon>
        <taxon>Tortricinae</taxon>
        <taxon>Choristoneura</taxon>
    </lineage>
</organism>